<evidence type="ECO:0000256" key="6">
    <source>
        <dbReference type="SAM" id="MobiDB-lite"/>
    </source>
</evidence>
<proteinExistence type="predicted"/>
<feature type="region of interest" description="Disordered" evidence="6">
    <location>
        <begin position="77"/>
        <end position="184"/>
    </location>
</feature>
<gene>
    <name evidence="8" type="primary">LOC107680775</name>
</gene>
<dbReference type="InterPro" id="IPR008983">
    <property type="entry name" value="Tumour_necrosis_fac-like_dom"/>
</dbReference>
<evidence type="ECO:0000256" key="4">
    <source>
        <dbReference type="ARBA" id="ARBA00022729"/>
    </source>
</evidence>
<keyword evidence="5" id="KW-0176">Collagen</keyword>
<feature type="domain" description="C1q" evidence="7">
    <location>
        <begin position="185"/>
        <end position="318"/>
    </location>
</feature>
<dbReference type="InterPro" id="IPR001073">
    <property type="entry name" value="C1q_dom"/>
</dbReference>
<protein>
    <submittedName>
        <fullName evidence="8">Collagen alpha-1(X) chain-like</fullName>
    </submittedName>
</protein>
<reference evidence="8" key="1">
    <citation type="submission" date="2025-08" db="UniProtKB">
        <authorList>
            <consortium name="Ensembl"/>
        </authorList>
    </citation>
    <scope>IDENTIFICATION</scope>
</reference>
<feature type="compositionally biased region" description="Low complexity" evidence="6">
    <location>
        <begin position="145"/>
        <end position="160"/>
    </location>
</feature>
<dbReference type="GO" id="GO:0005581">
    <property type="term" value="C:collagen trimer"/>
    <property type="evidence" value="ECO:0007669"/>
    <property type="project" value="UniProtKB-KW"/>
</dbReference>
<dbReference type="PANTHER" id="PTHR15427">
    <property type="entry name" value="EMILIN ELASTIN MICROFIBRIL INTERFACE-LOCATED PROTEIN ELASTIN MICROFIBRIL INTERFACER"/>
    <property type="match status" value="1"/>
</dbReference>
<dbReference type="SMART" id="SM00110">
    <property type="entry name" value="C1Q"/>
    <property type="match status" value="1"/>
</dbReference>
<organism evidence="8 9">
    <name type="scientific">Sinocyclocheilus anshuiensis</name>
    <dbReference type="NCBI Taxonomy" id="1608454"/>
    <lineage>
        <taxon>Eukaryota</taxon>
        <taxon>Metazoa</taxon>
        <taxon>Chordata</taxon>
        <taxon>Craniata</taxon>
        <taxon>Vertebrata</taxon>
        <taxon>Euteleostomi</taxon>
        <taxon>Actinopterygii</taxon>
        <taxon>Neopterygii</taxon>
        <taxon>Teleostei</taxon>
        <taxon>Ostariophysi</taxon>
        <taxon>Cypriniformes</taxon>
        <taxon>Cyprinidae</taxon>
        <taxon>Cyprininae</taxon>
        <taxon>Sinocyclocheilus</taxon>
    </lineage>
</organism>
<name>A0A671SSI7_9TELE</name>
<feature type="compositionally biased region" description="Low complexity" evidence="6">
    <location>
        <begin position="92"/>
        <end position="107"/>
    </location>
</feature>
<dbReference type="SUPFAM" id="SSF49842">
    <property type="entry name" value="TNF-like"/>
    <property type="match status" value="1"/>
</dbReference>
<evidence type="ECO:0000256" key="2">
    <source>
        <dbReference type="ARBA" id="ARBA00022525"/>
    </source>
</evidence>
<keyword evidence="9" id="KW-1185">Reference proteome</keyword>
<keyword evidence="3" id="KW-0272">Extracellular matrix</keyword>
<sequence length="318" mass="33157">MVKDCQGHRDPLDNLVLLVTQHLENLVLQVDPANLEPQVHMDLKEILVHPVFKAPEACLVLLVSLDQQAFLQQANLDQQPGENGAPGMPGHAGPKGPQGATGATGAPGIPGYGKPGEPGAKGERGVAGSPGTTGQKGEPGAKGHTGYPGATGPMGPAGPQGSRGFPGERGGIPGPQGPAGPPVLVKSPVSAFTVATVTPYPPSGTPIKFDQIVYNAEQHYDPETGLFTCQIPGIYYFSYSMHVNGANALVALYKNGDPVMFTYDEYNKGFVDQMSGSSVLQLNEQDTVYIQIPDDEANGVFAADNVHCSFSGFLIAST</sequence>
<dbReference type="PANTHER" id="PTHR15427:SF20">
    <property type="entry name" value="ADIPONECTIN"/>
    <property type="match status" value="1"/>
</dbReference>
<dbReference type="FunFam" id="2.60.120.40:FF:000001">
    <property type="entry name" value="Complement C1q B chain"/>
    <property type="match status" value="1"/>
</dbReference>
<dbReference type="PRINTS" id="PR00007">
    <property type="entry name" value="COMPLEMNTC1Q"/>
</dbReference>
<keyword evidence="4" id="KW-0732">Signal</keyword>
<evidence type="ECO:0000256" key="3">
    <source>
        <dbReference type="ARBA" id="ARBA00022530"/>
    </source>
</evidence>
<dbReference type="InterPro" id="IPR050392">
    <property type="entry name" value="Collagen/C1q_domain"/>
</dbReference>
<dbReference type="Gene3D" id="2.60.120.40">
    <property type="match status" value="1"/>
</dbReference>
<keyword evidence="2" id="KW-0964">Secreted</keyword>
<evidence type="ECO:0000256" key="1">
    <source>
        <dbReference type="ARBA" id="ARBA00004498"/>
    </source>
</evidence>
<dbReference type="Pfam" id="PF00386">
    <property type="entry name" value="C1q"/>
    <property type="match status" value="1"/>
</dbReference>
<evidence type="ECO:0000256" key="5">
    <source>
        <dbReference type="ARBA" id="ARBA00023119"/>
    </source>
</evidence>
<evidence type="ECO:0000259" key="7">
    <source>
        <dbReference type="PROSITE" id="PS50871"/>
    </source>
</evidence>
<accession>A0A671SSI7</accession>
<reference evidence="8" key="2">
    <citation type="submission" date="2025-09" db="UniProtKB">
        <authorList>
            <consortium name="Ensembl"/>
        </authorList>
    </citation>
    <scope>IDENTIFICATION</scope>
</reference>
<dbReference type="Ensembl" id="ENSSANT00000105338.1">
    <property type="protein sequence ID" value="ENSSANP00000099211.1"/>
    <property type="gene ID" value="ENSSANG00000048808.1"/>
</dbReference>
<dbReference type="AlphaFoldDB" id="A0A671SSI7"/>
<evidence type="ECO:0000313" key="8">
    <source>
        <dbReference type="Ensembl" id="ENSSANP00000099211.1"/>
    </source>
</evidence>
<comment type="subcellular location">
    <subcellularLocation>
        <location evidence="1">Secreted</location>
        <location evidence="1">Extracellular space</location>
        <location evidence="1">Extracellular matrix</location>
    </subcellularLocation>
</comment>
<dbReference type="Proteomes" id="UP000472260">
    <property type="component" value="Unassembled WGS sequence"/>
</dbReference>
<evidence type="ECO:0000313" key="9">
    <source>
        <dbReference type="Proteomes" id="UP000472260"/>
    </source>
</evidence>
<dbReference type="PROSITE" id="PS50871">
    <property type="entry name" value="C1Q"/>
    <property type="match status" value="1"/>
</dbReference>